<gene>
    <name evidence="1" type="ORF">QU24_22225</name>
</gene>
<dbReference type="RefSeq" id="WP_039335636.1">
    <property type="nucleotide sequence ID" value="NZ_JTJJ01000102.1"/>
</dbReference>
<dbReference type="Pfam" id="PF06952">
    <property type="entry name" value="PsiA"/>
    <property type="match status" value="1"/>
</dbReference>
<reference evidence="1 2" key="1">
    <citation type="submission" date="2014-11" db="EMBL/GenBank/DDBJ databases">
        <title>Genome sequencing of Pantoea rodasii ND03.</title>
        <authorList>
            <person name="Muhamad Yunos N.Y."/>
            <person name="Chan K.-G."/>
        </authorList>
    </citation>
    <scope>NUCLEOTIDE SEQUENCE [LARGE SCALE GENOMIC DNA]</scope>
    <source>
        <strain evidence="1 2">ND03</strain>
    </source>
</reference>
<comment type="caution">
    <text evidence="1">The sequence shown here is derived from an EMBL/GenBank/DDBJ whole genome shotgun (WGS) entry which is preliminary data.</text>
</comment>
<organism evidence="1 2">
    <name type="scientific">Pantoea rodasii</name>
    <dbReference type="NCBI Taxonomy" id="1076549"/>
    <lineage>
        <taxon>Bacteria</taxon>
        <taxon>Pseudomonadati</taxon>
        <taxon>Pseudomonadota</taxon>
        <taxon>Gammaproteobacteria</taxon>
        <taxon>Enterobacterales</taxon>
        <taxon>Erwiniaceae</taxon>
        <taxon>Pantoea</taxon>
    </lineage>
</organism>
<protein>
    <recommendedName>
        <fullName evidence="3">Plasmid SOS inhibition protein A</fullName>
    </recommendedName>
</protein>
<sequence>MIPKSLSLVTLLPERQAALQAIAAVEHAQQRGTRLARHPYAGAFMKQLSGRSRVSVRALNRIRGIYLRSREKRAPLPEWESALDAFLSTAGEVCPLPLPGELATVLFPEAVFRRAERAKHTAEKSVNHVTRRERQAADYRERQLENRIRQAETELAFRTPDTLRGWFAVWCDSVPENDLKNMIAAWARRFPSLNGLETLLPYAGVVACEEAGEIHLRALHMNSRQQEMNRWLIPNKLAAIY</sequence>
<evidence type="ECO:0000313" key="1">
    <source>
        <dbReference type="EMBL" id="KHJ65891.1"/>
    </source>
</evidence>
<dbReference type="EMBL" id="JTJJ01000102">
    <property type="protein sequence ID" value="KHJ65891.1"/>
    <property type="molecule type" value="Genomic_DNA"/>
</dbReference>
<accession>A0A0B1R2I9</accession>
<dbReference type="InterPro" id="IPR009713">
    <property type="entry name" value="Uncharacterised_PsiA"/>
</dbReference>
<evidence type="ECO:0008006" key="3">
    <source>
        <dbReference type="Google" id="ProtNLM"/>
    </source>
</evidence>
<evidence type="ECO:0000313" key="2">
    <source>
        <dbReference type="Proteomes" id="UP000030853"/>
    </source>
</evidence>
<dbReference type="AlphaFoldDB" id="A0A0B1R2I9"/>
<name>A0A0B1R2I9_9GAMM</name>
<dbReference type="Proteomes" id="UP000030853">
    <property type="component" value="Unassembled WGS sequence"/>
</dbReference>
<proteinExistence type="predicted"/>